<protein>
    <submittedName>
        <fullName evidence="2">Uncharacterized protein</fullName>
    </submittedName>
</protein>
<feature type="compositionally biased region" description="Basic residues" evidence="1">
    <location>
        <begin position="10"/>
        <end position="34"/>
    </location>
</feature>
<reference evidence="2" key="1">
    <citation type="journal article" date="2015" name="Nature">
        <title>Complex archaea that bridge the gap between prokaryotes and eukaryotes.</title>
        <authorList>
            <person name="Spang A."/>
            <person name="Saw J.H."/>
            <person name="Jorgensen S.L."/>
            <person name="Zaremba-Niedzwiedzka K."/>
            <person name="Martijn J."/>
            <person name="Lind A.E."/>
            <person name="van Eijk R."/>
            <person name="Schleper C."/>
            <person name="Guy L."/>
            <person name="Ettema T.J."/>
        </authorList>
    </citation>
    <scope>NUCLEOTIDE SEQUENCE</scope>
</reference>
<proteinExistence type="predicted"/>
<dbReference type="AlphaFoldDB" id="A0A0F9E6X2"/>
<dbReference type="EMBL" id="LAZR01038358">
    <property type="protein sequence ID" value="KKL19768.1"/>
    <property type="molecule type" value="Genomic_DNA"/>
</dbReference>
<accession>A0A0F9E6X2</accession>
<name>A0A0F9E6X2_9ZZZZ</name>
<gene>
    <name evidence="2" type="ORF">LCGC14_2462170</name>
</gene>
<evidence type="ECO:0000313" key="2">
    <source>
        <dbReference type="EMBL" id="KKL19768.1"/>
    </source>
</evidence>
<organism evidence="2">
    <name type="scientific">marine sediment metagenome</name>
    <dbReference type="NCBI Taxonomy" id="412755"/>
    <lineage>
        <taxon>unclassified sequences</taxon>
        <taxon>metagenomes</taxon>
        <taxon>ecological metagenomes</taxon>
    </lineage>
</organism>
<comment type="caution">
    <text evidence="2">The sequence shown here is derived from an EMBL/GenBank/DDBJ whole genome shotgun (WGS) entry which is preliminary data.</text>
</comment>
<evidence type="ECO:0000256" key="1">
    <source>
        <dbReference type="SAM" id="MobiDB-lite"/>
    </source>
</evidence>
<sequence>MSGRTILKSGPRRAARVSVRRFKKRVAKRRKARR</sequence>
<feature type="region of interest" description="Disordered" evidence="1">
    <location>
        <begin position="1"/>
        <end position="34"/>
    </location>
</feature>